<dbReference type="InterPro" id="IPR025114">
    <property type="entry name" value="D27-like_C"/>
</dbReference>
<dbReference type="PANTHER" id="PTHR33591">
    <property type="entry name" value="BETA-CAROTENE ISOMERASE D27"/>
    <property type="match status" value="1"/>
</dbReference>
<evidence type="ECO:0000259" key="1">
    <source>
        <dbReference type="Pfam" id="PF13225"/>
    </source>
</evidence>
<dbReference type="Proteomes" id="UP000031561">
    <property type="component" value="Unassembled WGS sequence"/>
</dbReference>
<dbReference type="EMBL" id="JTHE03000100">
    <property type="protein sequence ID" value="MCM1984588.1"/>
    <property type="molecule type" value="Genomic_DNA"/>
</dbReference>
<dbReference type="Pfam" id="PF13225">
    <property type="entry name" value="D27-like_C"/>
    <property type="match status" value="1"/>
</dbReference>
<feature type="domain" description="Beta-carotene isomerase D27-like C-terminal" evidence="1">
    <location>
        <begin position="104"/>
        <end position="190"/>
    </location>
</feature>
<protein>
    <submittedName>
        <fullName evidence="2">Beta-carotene isomerase domain-containing protein</fullName>
    </submittedName>
</protein>
<keyword evidence="3" id="KW-1185">Reference proteome</keyword>
<dbReference type="GO" id="GO:0016853">
    <property type="term" value="F:isomerase activity"/>
    <property type="evidence" value="ECO:0007669"/>
    <property type="project" value="UniProtKB-KW"/>
</dbReference>
<dbReference type="PANTHER" id="PTHR33591:SF4">
    <property type="entry name" value="OS08G0114100 PROTEIN"/>
    <property type="match status" value="1"/>
</dbReference>
<reference evidence="2 3" key="1">
    <citation type="journal article" date="2015" name="Genome Announc.">
        <title>Draft Genome Sequence of Filamentous Marine Cyanobacterium Lyngbya confervoides Strain BDU141951.</title>
        <authorList>
            <person name="Chandrababunaidu M.M."/>
            <person name="Sen D."/>
            <person name="Tripathy S."/>
        </authorList>
    </citation>
    <scope>NUCLEOTIDE SEQUENCE [LARGE SCALE GENOMIC DNA]</scope>
    <source>
        <strain evidence="2 3">BDU141951</strain>
    </source>
</reference>
<dbReference type="InterPro" id="IPR038938">
    <property type="entry name" value="D27-like"/>
</dbReference>
<dbReference type="RefSeq" id="WP_166276572.1">
    <property type="nucleotide sequence ID" value="NZ_JTHE03000100.1"/>
</dbReference>
<dbReference type="AlphaFoldDB" id="A0ABD4T781"/>
<name>A0ABD4T781_9CYAN</name>
<accession>A0ABD4T781</accession>
<sequence>MEDPGSSSISYRDNWFDRLFIRLFSRKIAVALGEQTQQAGYDGFVDLSQRIMAGRSPQEQQQLVGVVLRSLVPAPVLWGVRTFFSPTPLVCELNAWFATRLFEWLVGPCTVQPAQVTTPSGAAREQKSMVKIERCRYLDQSGCVAMCINMCKLPTQEFFTRDFGIPVTLTPNFEDFSCEMVFGSAPPPLQSEAIATQPCLPRHCNQATPTDYRPCPKIHP</sequence>
<proteinExistence type="predicted"/>
<evidence type="ECO:0000313" key="3">
    <source>
        <dbReference type="Proteomes" id="UP000031561"/>
    </source>
</evidence>
<keyword evidence="2" id="KW-0413">Isomerase</keyword>
<gene>
    <name evidence="2" type="ORF">QQ91_0017325</name>
</gene>
<comment type="caution">
    <text evidence="2">The sequence shown here is derived from an EMBL/GenBank/DDBJ whole genome shotgun (WGS) entry which is preliminary data.</text>
</comment>
<evidence type="ECO:0000313" key="2">
    <source>
        <dbReference type="EMBL" id="MCM1984588.1"/>
    </source>
</evidence>
<organism evidence="2 3">
    <name type="scientific">Lyngbya confervoides BDU141951</name>
    <dbReference type="NCBI Taxonomy" id="1574623"/>
    <lineage>
        <taxon>Bacteria</taxon>
        <taxon>Bacillati</taxon>
        <taxon>Cyanobacteriota</taxon>
        <taxon>Cyanophyceae</taxon>
        <taxon>Oscillatoriophycideae</taxon>
        <taxon>Oscillatoriales</taxon>
        <taxon>Microcoleaceae</taxon>
        <taxon>Lyngbya</taxon>
    </lineage>
</organism>